<dbReference type="Pfam" id="PF11811">
    <property type="entry name" value="DUF3331"/>
    <property type="match status" value="1"/>
</dbReference>
<sequence length="118" mass="13064">MGILTMKLSTWLDTVRGIREFGALGPTVKQARLQDGKKRQRATSRRWDGTSHPTVRIVDISSPITLTVSWCDPCTGRFGDQTWRAGVARRRGVCVLSAGPINVGNAILHKINYQQTVC</sequence>
<organism evidence="1 2">
    <name type="scientific">Paraburkholderia caffeinilytica</name>
    <dbReference type="NCBI Taxonomy" id="1761016"/>
    <lineage>
        <taxon>Bacteria</taxon>
        <taxon>Pseudomonadati</taxon>
        <taxon>Pseudomonadota</taxon>
        <taxon>Betaproteobacteria</taxon>
        <taxon>Burkholderiales</taxon>
        <taxon>Burkholderiaceae</taxon>
        <taxon>Paraburkholderia</taxon>
    </lineage>
</organism>
<gene>
    <name evidence="1" type="ORF">GCM10011400_71530</name>
</gene>
<dbReference type="InterPro" id="IPR021769">
    <property type="entry name" value="DUF3331"/>
</dbReference>
<name>A0ABQ1NDK0_9BURK</name>
<evidence type="ECO:0000313" key="1">
    <source>
        <dbReference type="EMBL" id="GGC73088.1"/>
    </source>
</evidence>
<evidence type="ECO:0000313" key="2">
    <source>
        <dbReference type="Proteomes" id="UP000602004"/>
    </source>
</evidence>
<reference evidence="2" key="1">
    <citation type="journal article" date="2019" name="Int. J. Syst. Evol. Microbiol.">
        <title>The Global Catalogue of Microorganisms (GCM) 10K type strain sequencing project: providing services to taxonomists for standard genome sequencing and annotation.</title>
        <authorList>
            <consortium name="The Broad Institute Genomics Platform"/>
            <consortium name="The Broad Institute Genome Sequencing Center for Infectious Disease"/>
            <person name="Wu L."/>
            <person name="Ma J."/>
        </authorList>
    </citation>
    <scope>NUCLEOTIDE SEQUENCE [LARGE SCALE GENOMIC DNA]</scope>
    <source>
        <strain evidence="2">CGMCC 1.15103</strain>
    </source>
</reference>
<keyword evidence="2" id="KW-1185">Reference proteome</keyword>
<evidence type="ECO:0008006" key="3">
    <source>
        <dbReference type="Google" id="ProtNLM"/>
    </source>
</evidence>
<protein>
    <recommendedName>
        <fullName evidence="3">DUF3331 domain-containing protein</fullName>
    </recommendedName>
</protein>
<dbReference type="EMBL" id="BMHL01000024">
    <property type="protein sequence ID" value="GGC73088.1"/>
    <property type="molecule type" value="Genomic_DNA"/>
</dbReference>
<dbReference type="RefSeq" id="WP_115783256.1">
    <property type="nucleotide sequence ID" value="NZ_CP031467.1"/>
</dbReference>
<accession>A0ABQ1NDK0</accession>
<proteinExistence type="predicted"/>
<dbReference type="Proteomes" id="UP000602004">
    <property type="component" value="Unassembled WGS sequence"/>
</dbReference>
<comment type="caution">
    <text evidence="1">The sequence shown here is derived from an EMBL/GenBank/DDBJ whole genome shotgun (WGS) entry which is preliminary data.</text>
</comment>